<evidence type="ECO:0000256" key="3">
    <source>
        <dbReference type="ARBA" id="ARBA00010514"/>
    </source>
</evidence>
<dbReference type="AlphaFoldDB" id="A0A8S1BHX5"/>
<keyword evidence="5" id="KW-0496">Mitochondrion</keyword>
<dbReference type="OrthoDB" id="9974841at2759"/>
<dbReference type="InterPro" id="IPR004202">
    <property type="entry name" value="COX7C/Cox8"/>
</dbReference>
<dbReference type="Proteomes" id="UP000494106">
    <property type="component" value="Unassembled WGS sequence"/>
</dbReference>
<evidence type="ECO:0000256" key="2">
    <source>
        <dbReference type="ARBA" id="ARBA00004673"/>
    </source>
</evidence>
<dbReference type="GO" id="GO:0045277">
    <property type="term" value="C:respiratory chain complex IV"/>
    <property type="evidence" value="ECO:0007669"/>
    <property type="project" value="InterPro"/>
</dbReference>
<keyword evidence="6 7" id="KW-0472">Membrane</keyword>
<name>A0A8S1BHX5_ARCPL</name>
<dbReference type="GO" id="GO:0005743">
    <property type="term" value="C:mitochondrial inner membrane"/>
    <property type="evidence" value="ECO:0007669"/>
    <property type="project" value="UniProtKB-SubCell"/>
</dbReference>
<comment type="similarity">
    <text evidence="3">Belongs to the cytochrome c oxidase VIIc family.</text>
</comment>
<keyword evidence="7" id="KW-0812">Transmembrane</keyword>
<keyword evidence="7" id="KW-1133">Transmembrane helix</keyword>
<proteinExistence type="inferred from homology"/>
<reference evidence="8 9" key="1">
    <citation type="submission" date="2020-04" db="EMBL/GenBank/DDBJ databases">
        <authorList>
            <person name="Wallbank WR R."/>
            <person name="Pardo Diaz C."/>
            <person name="Kozak K."/>
            <person name="Martin S."/>
            <person name="Jiggins C."/>
            <person name="Moest M."/>
            <person name="Warren A I."/>
            <person name="Byers J.R.P. K."/>
            <person name="Montejo-Kovacevich G."/>
            <person name="Yen C E."/>
        </authorList>
    </citation>
    <scope>NUCLEOTIDE SEQUENCE [LARGE SCALE GENOMIC DNA]</scope>
</reference>
<evidence type="ECO:0000313" key="8">
    <source>
        <dbReference type="EMBL" id="CAB3258920.1"/>
    </source>
</evidence>
<gene>
    <name evidence="8" type="ORF">APLA_LOCUS16768</name>
</gene>
<evidence type="ECO:0000256" key="1">
    <source>
        <dbReference type="ARBA" id="ARBA00004434"/>
    </source>
</evidence>
<evidence type="ECO:0000256" key="6">
    <source>
        <dbReference type="ARBA" id="ARBA00023136"/>
    </source>
</evidence>
<keyword evidence="4" id="KW-0999">Mitochondrion inner membrane</keyword>
<organism evidence="8 9">
    <name type="scientific">Arctia plantaginis</name>
    <name type="common">Wood tiger moth</name>
    <name type="synonym">Phalaena plantaginis</name>
    <dbReference type="NCBI Taxonomy" id="874455"/>
    <lineage>
        <taxon>Eukaryota</taxon>
        <taxon>Metazoa</taxon>
        <taxon>Ecdysozoa</taxon>
        <taxon>Arthropoda</taxon>
        <taxon>Hexapoda</taxon>
        <taxon>Insecta</taxon>
        <taxon>Pterygota</taxon>
        <taxon>Neoptera</taxon>
        <taxon>Endopterygota</taxon>
        <taxon>Lepidoptera</taxon>
        <taxon>Glossata</taxon>
        <taxon>Ditrysia</taxon>
        <taxon>Noctuoidea</taxon>
        <taxon>Erebidae</taxon>
        <taxon>Arctiinae</taxon>
        <taxon>Arctia</taxon>
    </lineage>
</organism>
<evidence type="ECO:0000256" key="4">
    <source>
        <dbReference type="ARBA" id="ARBA00022792"/>
    </source>
</evidence>
<dbReference type="SUPFAM" id="SSF81427">
    <property type="entry name" value="Mitochondrial cytochrome c oxidase subunit VIIc (aka VIIIa)"/>
    <property type="match status" value="1"/>
</dbReference>
<accession>A0A8S1BHX5</accession>
<dbReference type="EMBL" id="CADEBC010000602">
    <property type="protein sequence ID" value="CAB3258920.1"/>
    <property type="molecule type" value="Genomic_DNA"/>
</dbReference>
<dbReference type="Pfam" id="PF02935">
    <property type="entry name" value="COX7C"/>
    <property type="match status" value="1"/>
</dbReference>
<evidence type="ECO:0000256" key="7">
    <source>
        <dbReference type="SAM" id="Phobius"/>
    </source>
</evidence>
<feature type="transmembrane region" description="Helical" evidence="7">
    <location>
        <begin position="66"/>
        <end position="91"/>
    </location>
</feature>
<keyword evidence="9" id="KW-1185">Reference proteome</keyword>
<comment type="subcellular location">
    <subcellularLocation>
        <location evidence="1">Mitochondrion inner membrane</location>
        <topology evidence="1">Single-pass membrane protein</topology>
    </subcellularLocation>
</comment>
<evidence type="ECO:0008006" key="10">
    <source>
        <dbReference type="Google" id="ProtNLM"/>
    </source>
</evidence>
<comment type="caution">
    <text evidence="8">The sequence shown here is derived from an EMBL/GenBank/DDBJ whole genome shotgun (WGS) entry which is preliminary data.</text>
</comment>
<evidence type="ECO:0000313" key="9">
    <source>
        <dbReference type="Proteomes" id="UP000494106"/>
    </source>
</evidence>
<dbReference type="GO" id="GO:0006123">
    <property type="term" value="P:mitochondrial electron transport, cytochrome c to oxygen"/>
    <property type="evidence" value="ECO:0007669"/>
    <property type="project" value="InterPro"/>
</dbReference>
<comment type="pathway">
    <text evidence="2">Energy metabolism; oxidative phosphorylation.</text>
</comment>
<dbReference type="InterPro" id="IPR036636">
    <property type="entry name" value="COX7C/Cox8_sf"/>
</dbReference>
<evidence type="ECO:0000256" key="5">
    <source>
        <dbReference type="ARBA" id="ARBA00023128"/>
    </source>
</evidence>
<dbReference type="Gene3D" id="4.10.49.10">
    <property type="entry name" value="Cytochrome c oxidase subunit VIIc"/>
    <property type="match status" value="1"/>
</dbReference>
<sequence>MCFFSFDESVTNQNQKIESLISTTVRARPFLNRVKAPMQIQKRSHSEHEGPPQPFDNMPFSIPNRFVATVFFAIFFGIGLWSPSVLIWYMMAKRTF</sequence>
<protein>
    <recommendedName>
        <fullName evidence="10">Cytochrome c oxidase polypeptide VIIc</fullName>
    </recommendedName>
</protein>